<dbReference type="RefSeq" id="WP_229120959.1">
    <property type="nucleotide sequence ID" value="NZ_CP064791.1"/>
</dbReference>
<keyword evidence="1" id="KW-0812">Transmembrane</keyword>
<evidence type="ECO:0000256" key="1">
    <source>
        <dbReference type="SAM" id="Phobius"/>
    </source>
</evidence>
<dbReference type="GeneID" id="68858820"/>
<protein>
    <submittedName>
        <fullName evidence="2">Uncharacterized protein</fullName>
    </submittedName>
</protein>
<reference evidence="2 3" key="1">
    <citation type="submission" date="2020-11" db="EMBL/GenBank/DDBJ databases">
        <title>Carbohydrate-dependent, anaerobic sulfur respiration: A novel catabolism in halophilic archaea.</title>
        <authorList>
            <person name="Sorokin D.Y."/>
            <person name="Messina E."/>
            <person name="Smedile F."/>
            <person name="La Cono V."/>
            <person name="Hallsworth J.E."/>
            <person name="Yakimov M.M."/>
        </authorList>
    </citation>
    <scope>NUCLEOTIDE SEQUENCE [LARGE SCALE GENOMIC DNA]</scope>
    <source>
        <strain evidence="2 3">HSR-Est</strain>
    </source>
</reference>
<evidence type="ECO:0000313" key="2">
    <source>
        <dbReference type="EMBL" id="QSG15703.1"/>
    </source>
</evidence>
<organism evidence="2 3">
    <name type="scientific">Halapricum desulfuricans</name>
    <dbReference type="NCBI Taxonomy" id="2841257"/>
    <lineage>
        <taxon>Archaea</taxon>
        <taxon>Methanobacteriati</taxon>
        <taxon>Methanobacteriota</taxon>
        <taxon>Stenosarchaea group</taxon>
        <taxon>Halobacteria</taxon>
        <taxon>Halobacteriales</taxon>
        <taxon>Haloarculaceae</taxon>
        <taxon>Halapricum</taxon>
    </lineage>
</organism>
<name>A0A897NY82_9EURY</name>
<dbReference type="Proteomes" id="UP000663292">
    <property type="component" value="Chromosome"/>
</dbReference>
<dbReference type="EMBL" id="CP064791">
    <property type="protein sequence ID" value="QSG15703.1"/>
    <property type="molecule type" value="Genomic_DNA"/>
</dbReference>
<dbReference type="AlphaFoldDB" id="A0A897NY82"/>
<sequence>MTRLRRYFGERHRLLVWTLLLAGGGWVALTEFERTLATYADRPTAIAALAGVWLAGVLVVRRRERRAWRRLIDETPFEPQHEGDRRPPLQRSLKGSVITAESVGRGLVRQRGIRIEATAGGVTEPIDVTLTYVGSGGTERGIRTGTDALDERFVFEVDAGSNLASVFDAEVQSALLDISVPGRLRIDGRHVSYEIPFTHVRPSELGTVSKTVATIAARMEHLVGAGRL</sequence>
<evidence type="ECO:0000313" key="3">
    <source>
        <dbReference type="Proteomes" id="UP000663292"/>
    </source>
</evidence>
<keyword evidence="3" id="KW-1185">Reference proteome</keyword>
<keyword evidence="1" id="KW-1133">Transmembrane helix</keyword>
<keyword evidence="1" id="KW-0472">Membrane</keyword>
<proteinExistence type="predicted"/>
<feature type="transmembrane region" description="Helical" evidence="1">
    <location>
        <begin position="43"/>
        <end position="60"/>
    </location>
</feature>
<accession>A0A897NY82</accession>
<gene>
    <name evidence="2" type="ORF">HSEST_2188</name>
</gene>